<evidence type="ECO:0000256" key="3">
    <source>
        <dbReference type="ARBA" id="ARBA00022705"/>
    </source>
</evidence>
<dbReference type="GO" id="GO:0003678">
    <property type="term" value="F:DNA helicase activity"/>
    <property type="evidence" value="ECO:0007669"/>
    <property type="project" value="UniProtKB-EC"/>
</dbReference>
<dbReference type="InterPro" id="IPR036185">
    <property type="entry name" value="DNA_heli_DnaB-like_N_sf"/>
</dbReference>
<comment type="function">
    <text evidence="12">The main replicative DNA helicase, it participates in initiation and elongation during chromosome replication. Travels ahead of the DNA replisome, separating dsDNA into templates for DNA synthesis. A processive ATP-dependent 5'-3' DNA helicase it has DNA-dependent ATPase activity.</text>
</comment>
<dbReference type="EMBL" id="JADBEG010000001">
    <property type="protein sequence ID" value="MBE1499735.1"/>
    <property type="molecule type" value="Genomic_DNA"/>
</dbReference>
<evidence type="ECO:0000259" key="14">
    <source>
        <dbReference type="PROSITE" id="PS51199"/>
    </source>
</evidence>
<name>A0ABR9I994_9PSEU</name>
<keyword evidence="2 12" id="KW-0639">Primosome</keyword>
<comment type="similarity">
    <text evidence="1 12">Belongs to the helicase family. DnaB subfamily.</text>
</comment>
<evidence type="ECO:0000256" key="6">
    <source>
        <dbReference type="ARBA" id="ARBA00022806"/>
    </source>
</evidence>
<evidence type="ECO:0000256" key="4">
    <source>
        <dbReference type="ARBA" id="ARBA00022741"/>
    </source>
</evidence>
<evidence type="ECO:0000313" key="15">
    <source>
        <dbReference type="EMBL" id="MBE1499735.1"/>
    </source>
</evidence>
<dbReference type="InterPro" id="IPR003593">
    <property type="entry name" value="AAA+_ATPase"/>
</dbReference>
<comment type="caution">
    <text evidence="15">The sequence shown here is derived from an EMBL/GenBank/DDBJ whole genome shotgun (WGS) entry which is preliminary data.</text>
</comment>
<dbReference type="NCBIfam" id="TIGR00665">
    <property type="entry name" value="DnaB"/>
    <property type="match status" value="1"/>
</dbReference>
<dbReference type="InterPro" id="IPR007693">
    <property type="entry name" value="DNA_helicase_DnaB-like_N"/>
</dbReference>
<evidence type="ECO:0000256" key="13">
    <source>
        <dbReference type="SAM" id="MobiDB-lite"/>
    </source>
</evidence>
<comment type="catalytic activity">
    <reaction evidence="10 12">
        <text>ATP + H2O = ADP + phosphate + H(+)</text>
        <dbReference type="Rhea" id="RHEA:13065"/>
        <dbReference type="ChEBI" id="CHEBI:15377"/>
        <dbReference type="ChEBI" id="CHEBI:15378"/>
        <dbReference type="ChEBI" id="CHEBI:30616"/>
        <dbReference type="ChEBI" id="CHEBI:43474"/>
        <dbReference type="ChEBI" id="CHEBI:456216"/>
        <dbReference type="EC" id="5.6.2.3"/>
    </reaction>
</comment>
<evidence type="ECO:0000256" key="7">
    <source>
        <dbReference type="ARBA" id="ARBA00022840"/>
    </source>
</evidence>
<dbReference type="EC" id="5.6.2.3" evidence="11 12"/>
<evidence type="ECO:0000256" key="12">
    <source>
        <dbReference type="RuleBase" id="RU362085"/>
    </source>
</evidence>
<dbReference type="SUPFAM" id="SSF48024">
    <property type="entry name" value="N-terminal domain of DnaB helicase"/>
    <property type="match status" value="1"/>
</dbReference>
<proteinExistence type="inferred from homology"/>
<feature type="domain" description="SF4 helicase" evidence="14">
    <location>
        <begin position="215"/>
        <end position="479"/>
    </location>
</feature>
<keyword evidence="7 12" id="KW-0067">ATP-binding</keyword>
<dbReference type="Gene3D" id="3.40.50.300">
    <property type="entry name" value="P-loop containing nucleotide triphosphate hydrolases"/>
    <property type="match status" value="1"/>
</dbReference>
<dbReference type="SMART" id="SM00382">
    <property type="entry name" value="AAA"/>
    <property type="match status" value="1"/>
</dbReference>
<gene>
    <name evidence="15" type="ORF">H4696_006835</name>
</gene>
<dbReference type="GO" id="GO:0016787">
    <property type="term" value="F:hydrolase activity"/>
    <property type="evidence" value="ECO:0007669"/>
    <property type="project" value="UniProtKB-KW"/>
</dbReference>
<evidence type="ECO:0000256" key="1">
    <source>
        <dbReference type="ARBA" id="ARBA00008428"/>
    </source>
</evidence>
<keyword evidence="5 12" id="KW-0378">Hydrolase</keyword>
<reference evidence="15 16" key="1">
    <citation type="submission" date="2020-10" db="EMBL/GenBank/DDBJ databases">
        <title>Sequencing the genomes of 1000 actinobacteria strains.</title>
        <authorList>
            <person name="Klenk H.-P."/>
        </authorList>
    </citation>
    <scope>NUCLEOTIDE SEQUENCE [LARGE SCALE GENOMIC DNA]</scope>
    <source>
        <strain evidence="15 16">DSM 44653</strain>
    </source>
</reference>
<evidence type="ECO:0000256" key="10">
    <source>
        <dbReference type="ARBA" id="ARBA00048954"/>
    </source>
</evidence>
<keyword evidence="4 12" id="KW-0547">Nucleotide-binding</keyword>
<dbReference type="CDD" id="cd00984">
    <property type="entry name" value="DnaB_C"/>
    <property type="match status" value="1"/>
</dbReference>
<organism evidence="15 16">
    <name type="scientific">Amycolatopsis lexingtonensis</name>
    <dbReference type="NCBI Taxonomy" id="218822"/>
    <lineage>
        <taxon>Bacteria</taxon>
        <taxon>Bacillati</taxon>
        <taxon>Actinomycetota</taxon>
        <taxon>Actinomycetes</taxon>
        <taxon>Pseudonocardiales</taxon>
        <taxon>Pseudonocardiaceae</taxon>
        <taxon>Amycolatopsis</taxon>
    </lineage>
</organism>
<dbReference type="Proteomes" id="UP000631670">
    <property type="component" value="Unassembled WGS sequence"/>
</dbReference>
<sequence>MSGAVALTDDRGPMYAESDPGPNEPPPDGGGGGGGGGFDRQPPQDIAAEQSVLGGMLLSKDAVADVIEALGPDDFYRPAHQAIYDCILDLYGRGEPADPITVSAELERRGELGRVGGAPYLHTLIATVPTAANAGYYAEIVSEKAVLRRLVEAGTRIVQYGYGAAAADGANIDEVVDRAQAAIYDVTERRTSEDYVALEELLQPTMDEIDAIASRGGQSQGIPTGFTDFDELTNGLHPGQMIIVAARPGVGKSTLGLDFARSASIRHGLTSVIFSLEMSRTEIVMRMLSAEAKIRLADMRGGKMSDDDWTRLARRMSEVSEAPLFVDDSPNMTMMEIRAKARRLKQRNDLKLVVLDYLQLMTSGKRVESRQQEVSEFSRQMKLLAKEIEVPVIAISQLNRGPEQRTDKRPMLSDLRESGSLEQDADLVILVNRPDAWERDDPRAGEADLIIAKHRAGPTATITVAHQLHYSRFVDLSHD</sequence>
<dbReference type="InterPro" id="IPR016136">
    <property type="entry name" value="DNA_helicase_N/primase_C"/>
</dbReference>
<dbReference type="InterPro" id="IPR007692">
    <property type="entry name" value="DNA_helicase_DnaB"/>
</dbReference>
<evidence type="ECO:0000256" key="5">
    <source>
        <dbReference type="ARBA" id="ARBA00022801"/>
    </source>
</evidence>
<keyword evidence="3 12" id="KW-0235">DNA replication</keyword>
<keyword evidence="16" id="KW-1185">Reference proteome</keyword>
<evidence type="ECO:0000256" key="11">
    <source>
        <dbReference type="NCBIfam" id="TIGR00665"/>
    </source>
</evidence>
<dbReference type="InterPro" id="IPR027417">
    <property type="entry name" value="P-loop_NTPase"/>
</dbReference>
<accession>A0ABR9I994</accession>
<keyword evidence="9" id="KW-0413">Isomerase</keyword>
<feature type="compositionally biased region" description="Gly residues" evidence="13">
    <location>
        <begin position="29"/>
        <end position="38"/>
    </location>
</feature>
<evidence type="ECO:0000256" key="2">
    <source>
        <dbReference type="ARBA" id="ARBA00022515"/>
    </source>
</evidence>
<protein>
    <recommendedName>
        <fullName evidence="11 12">Replicative DNA helicase</fullName>
        <ecNumber evidence="11 12">5.6.2.3</ecNumber>
    </recommendedName>
</protein>
<keyword evidence="6 12" id="KW-0347">Helicase</keyword>
<dbReference type="PROSITE" id="PS51199">
    <property type="entry name" value="SF4_HELICASE"/>
    <property type="match status" value="1"/>
</dbReference>
<dbReference type="PANTHER" id="PTHR30153:SF2">
    <property type="entry name" value="REPLICATIVE DNA HELICASE"/>
    <property type="match status" value="1"/>
</dbReference>
<evidence type="ECO:0000313" key="16">
    <source>
        <dbReference type="Proteomes" id="UP000631670"/>
    </source>
</evidence>
<feature type="region of interest" description="Disordered" evidence="13">
    <location>
        <begin position="1"/>
        <end position="43"/>
    </location>
</feature>
<dbReference type="Pfam" id="PF00772">
    <property type="entry name" value="DnaB"/>
    <property type="match status" value="1"/>
</dbReference>
<evidence type="ECO:0000256" key="9">
    <source>
        <dbReference type="ARBA" id="ARBA00023235"/>
    </source>
</evidence>
<dbReference type="SUPFAM" id="SSF52540">
    <property type="entry name" value="P-loop containing nucleoside triphosphate hydrolases"/>
    <property type="match status" value="1"/>
</dbReference>
<dbReference type="InterPro" id="IPR007694">
    <property type="entry name" value="DNA_helicase_DnaB-like_C"/>
</dbReference>
<dbReference type="Gene3D" id="1.10.860.10">
    <property type="entry name" value="DNAb Helicase, Chain A"/>
    <property type="match status" value="1"/>
</dbReference>
<dbReference type="Pfam" id="PF03796">
    <property type="entry name" value="DnaB_C"/>
    <property type="match status" value="1"/>
</dbReference>
<evidence type="ECO:0000256" key="8">
    <source>
        <dbReference type="ARBA" id="ARBA00023125"/>
    </source>
</evidence>
<keyword evidence="8 12" id="KW-0238">DNA-binding</keyword>
<dbReference type="PANTHER" id="PTHR30153">
    <property type="entry name" value="REPLICATIVE DNA HELICASE DNAB"/>
    <property type="match status" value="1"/>
</dbReference>